<gene>
    <name evidence="2" type="ORF">CCAM_LOCUS35411</name>
</gene>
<sequence length="398" mass="44437">MLYKKMLLEQEIFPPSVTPLAGLRWSDNLLKQEYTEPATDLDLEENLEKLLKGDPFTGQMYHYGSLVWRIQPGGEGTSRAHEAAGHGVPSPGNTAEAGAPSHPDPLASRRRPARLLLLAHTHLLRRPSRSNRKLLRSTLRRKLPPVQEDGGESSHQQGEGKDQDQESGHHPSVGEEEGGGEDVPVTPSLEELWVKMGLKLKKIGEVGSDALEQLSEGSPSRSSKLKEKLREAEERNRELQEVIARQIDEMANLSSQAGKVGAENLHLKKENLQLMGEVSNLKEDAEQKEQEFLGRAHQWMGENLVEAARVLTSTPEKTMEGFKLLYREERGKEMMTDKGLPIDEEEDEIEEIGARRRLPTTRRRFLPPPVRICWPPAAAAAALLSLFLVCSPLPLVQL</sequence>
<keyword evidence="3" id="KW-1185">Reference proteome</keyword>
<organism evidence="2 3">
    <name type="scientific">Cuscuta campestris</name>
    <dbReference type="NCBI Taxonomy" id="132261"/>
    <lineage>
        <taxon>Eukaryota</taxon>
        <taxon>Viridiplantae</taxon>
        <taxon>Streptophyta</taxon>
        <taxon>Embryophyta</taxon>
        <taxon>Tracheophyta</taxon>
        <taxon>Spermatophyta</taxon>
        <taxon>Magnoliopsida</taxon>
        <taxon>eudicotyledons</taxon>
        <taxon>Gunneridae</taxon>
        <taxon>Pentapetalae</taxon>
        <taxon>asterids</taxon>
        <taxon>lamiids</taxon>
        <taxon>Solanales</taxon>
        <taxon>Convolvulaceae</taxon>
        <taxon>Cuscuteae</taxon>
        <taxon>Cuscuta</taxon>
        <taxon>Cuscuta subgen. Grammica</taxon>
        <taxon>Cuscuta sect. Cleistogrammica</taxon>
    </lineage>
</organism>
<proteinExistence type="predicted"/>
<feature type="region of interest" description="Disordered" evidence="1">
    <location>
        <begin position="128"/>
        <end position="185"/>
    </location>
</feature>
<reference evidence="2 3" key="1">
    <citation type="submission" date="2018-04" db="EMBL/GenBank/DDBJ databases">
        <authorList>
            <person name="Vogel A."/>
        </authorList>
    </citation>
    <scope>NUCLEOTIDE SEQUENCE [LARGE SCALE GENOMIC DNA]</scope>
</reference>
<dbReference type="Proteomes" id="UP000595140">
    <property type="component" value="Unassembled WGS sequence"/>
</dbReference>
<accession>A0A484MX80</accession>
<feature type="region of interest" description="Disordered" evidence="1">
    <location>
        <begin position="74"/>
        <end position="107"/>
    </location>
</feature>
<dbReference type="AlphaFoldDB" id="A0A484MX80"/>
<evidence type="ECO:0000313" key="2">
    <source>
        <dbReference type="EMBL" id="VFQ93635.1"/>
    </source>
</evidence>
<feature type="region of interest" description="Disordered" evidence="1">
    <location>
        <begin position="211"/>
        <end position="231"/>
    </location>
</feature>
<evidence type="ECO:0000256" key="1">
    <source>
        <dbReference type="SAM" id="MobiDB-lite"/>
    </source>
</evidence>
<evidence type="ECO:0000313" key="3">
    <source>
        <dbReference type="Proteomes" id="UP000595140"/>
    </source>
</evidence>
<feature type="compositionally biased region" description="Basic and acidic residues" evidence="1">
    <location>
        <begin position="158"/>
        <end position="173"/>
    </location>
</feature>
<name>A0A484MX80_9ASTE</name>
<protein>
    <submittedName>
        <fullName evidence="2">Uncharacterized protein</fullName>
    </submittedName>
</protein>
<feature type="compositionally biased region" description="Basic residues" evidence="1">
    <location>
        <begin position="128"/>
        <end position="143"/>
    </location>
</feature>
<dbReference type="EMBL" id="OOIL02004952">
    <property type="protein sequence ID" value="VFQ93635.1"/>
    <property type="molecule type" value="Genomic_DNA"/>
</dbReference>